<keyword evidence="1" id="KW-0472">Membrane</keyword>
<name>A0A430G1L2_9SPHN</name>
<feature type="transmembrane region" description="Helical" evidence="1">
    <location>
        <begin position="108"/>
        <end position="133"/>
    </location>
</feature>
<feature type="transmembrane region" description="Helical" evidence="1">
    <location>
        <begin position="204"/>
        <end position="220"/>
    </location>
</feature>
<feature type="transmembrane region" description="Helical" evidence="1">
    <location>
        <begin position="232"/>
        <end position="249"/>
    </location>
</feature>
<dbReference type="EMBL" id="QQYZ01000013">
    <property type="protein sequence ID" value="RSY81969.1"/>
    <property type="molecule type" value="Genomic_DNA"/>
</dbReference>
<dbReference type="AlphaFoldDB" id="A0A430G1L2"/>
<sequence length="437" mass="48666">MILAAIYVLTLVNAITVVHALRRYATRDSVLQFFFVLVWAMHYVIGNALALLSSTYTYTFVPFVEYQEGYLGAMVAGQYFLWVYLFLLDSTSKPVADYRPLRQSALPVILLFLAITGAFGVLLILRIGVGTYFSQDLAQYRARLGEVSAGIGYFYYLATFLISATLVAGAYAISYPRYRNIMIAALAVIAAGIVFVPLGGRGRLVNIVFVIALAYVISWRDFRLSKLFDKRLIALVVAVFVLSFVWGALRESPDAQVPTSFGQTTAALSVDTTRLPYQAFAFERYPVTGVYHGTHYAASLLGPFYEMIWFESADLIPEFSARWYGETIGDPNIKSAISPSFMGEIYLNFGLLGIILAPFLFFAIMQFARTLGRTDSAMSLAVAIYFFQFNLFHGGLYLTFDMLVITVPVLLLCNLLTERAPVPRPRATPRAGWKPAP</sequence>
<proteinExistence type="predicted"/>
<keyword evidence="1" id="KW-0812">Transmembrane</keyword>
<dbReference type="Proteomes" id="UP000287746">
    <property type="component" value="Unassembled WGS sequence"/>
</dbReference>
<feature type="transmembrane region" description="Helical" evidence="1">
    <location>
        <begin position="345"/>
        <end position="364"/>
    </location>
</feature>
<dbReference type="NCBIfam" id="TIGR04370">
    <property type="entry name" value="glyco_rpt_poly"/>
    <property type="match status" value="1"/>
</dbReference>
<comment type="caution">
    <text evidence="2">The sequence shown here is derived from an EMBL/GenBank/DDBJ whole genome shotgun (WGS) entry which is preliminary data.</text>
</comment>
<evidence type="ECO:0000313" key="2">
    <source>
        <dbReference type="EMBL" id="RSY81969.1"/>
    </source>
</evidence>
<accession>A0A430G1L2</accession>
<protein>
    <submittedName>
        <fullName evidence="2">Oligosaccharide repeat unit polymerase</fullName>
    </submittedName>
</protein>
<feature type="transmembrane region" description="Helical" evidence="1">
    <location>
        <begin position="376"/>
        <end position="392"/>
    </location>
</feature>
<feature type="transmembrane region" description="Helical" evidence="1">
    <location>
        <begin position="180"/>
        <end position="198"/>
    </location>
</feature>
<gene>
    <name evidence="2" type="ORF">DAH66_13940</name>
</gene>
<reference evidence="2 3" key="1">
    <citation type="submission" date="2018-07" db="EMBL/GenBank/DDBJ databases">
        <title>Genomic and Epidemiologic Investigation of an Indolent Hospital Outbreak.</title>
        <authorList>
            <person name="Johnson R.C."/>
            <person name="Deming C."/>
            <person name="Conlan S."/>
            <person name="Zellmer C.J."/>
            <person name="Michelin A.V."/>
            <person name="Lee-Lin S."/>
            <person name="Thomas P.J."/>
            <person name="Park M."/>
            <person name="Weingarten R.A."/>
            <person name="Less J."/>
            <person name="Dekker J.P."/>
            <person name="Frank K.M."/>
            <person name="Musser K.A."/>
            <person name="Mcquiston J.R."/>
            <person name="Henderson D.K."/>
            <person name="Lau A.F."/>
            <person name="Palmore T.N."/>
            <person name="Segre J.A."/>
        </authorList>
    </citation>
    <scope>NUCLEOTIDE SEQUENCE [LARGE SCALE GENOMIC DNA]</scope>
    <source>
        <strain evidence="2 3">SK-CDC1_0717</strain>
    </source>
</reference>
<feature type="transmembrane region" description="Helical" evidence="1">
    <location>
        <begin position="33"/>
        <end position="58"/>
    </location>
</feature>
<keyword evidence="1" id="KW-1133">Transmembrane helix</keyword>
<dbReference type="RefSeq" id="WP_126004861.1">
    <property type="nucleotide sequence ID" value="NZ_QQYZ01000013.1"/>
</dbReference>
<feature type="transmembrane region" description="Helical" evidence="1">
    <location>
        <begin position="6"/>
        <end position="21"/>
    </location>
</feature>
<evidence type="ECO:0000256" key="1">
    <source>
        <dbReference type="SAM" id="Phobius"/>
    </source>
</evidence>
<organism evidence="2 3">
    <name type="scientific">Sphingomonas koreensis</name>
    <dbReference type="NCBI Taxonomy" id="93064"/>
    <lineage>
        <taxon>Bacteria</taxon>
        <taxon>Pseudomonadati</taxon>
        <taxon>Pseudomonadota</taxon>
        <taxon>Alphaproteobacteria</taxon>
        <taxon>Sphingomonadales</taxon>
        <taxon>Sphingomonadaceae</taxon>
        <taxon>Sphingomonas</taxon>
    </lineage>
</organism>
<evidence type="ECO:0000313" key="3">
    <source>
        <dbReference type="Proteomes" id="UP000287746"/>
    </source>
</evidence>
<feature type="transmembrane region" description="Helical" evidence="1">
    <location>
        <begin position="153"/>
        <end position="173"/>
    </location>
</feature>
<feature type="transmembrane region" description="Helical" evidence="1">
    <location>
        <begin position="70"/>
        <end position="87"/>
    </location>
</feature>